<evidence type="ECO:0000256" key="1">
    <source>
        <dbReference type="ARBA" id="ARBA00005028"/>
    </source>
</evidence>
<dbReference type="SUPFAM" id="SSF74650">
    <property type="entry name" value="Galactose mutarotase-like"/>
    <property type="match status" value="1"/>
</dbReference>
<comment type="catalytic activity">
    <reaction evidence="5">
        <text>alpha-D-glucose = beta-D-glucose</text>
        <dbReference type="Rhea" id="RHEA:10264"/>
        <dbReference type="ChEBI" id="CHEBI:15903"/>
        <dbReference type="ChEBI" id="CHEBI:17925"/>
        <dbReference type="EC" id="5.1.3.3"/>
    </reaction>
</comment>
<dbReference type="CDD" id="cd09019">
    <property type="entry name" value="galactose_mutarotase_like"/>
    <property type="match status" value="1"/>
</dbReference>
<comment type="caution">
    <text evidence="6">The sequence shown here is derived from an EMBL/GenBank/DDBJ whole genome shotgun (WGS) entry which is preliminary data.</text>
</comment>
<organism evidence="6 7">
    <name type="scientific">Ferrovibrio xuzhouensis</name>
    <dbReference type="NCBI Taxonomy" id="1576914"/>
    <lineage>
        <taxon>Bacteria</taxon>
        <taxon>Pseudomonadati</taxon>
        <taxon>Pseudomonadota</taxon>
        <taxon>Alphaproteobacteria</taxon>
        <taxon>Rhodospirillales</taxon>
        <taxon>Rhodospirillaceae</taxon>
        <taxon>Ferrovibrio</taxon>
    </lineage>
</organism>
<protein>
    <recommendedName>
        <fullName evidence="5">Aldose 1-epimerase</fullName>
        <ecNumber evidence="5">5.1.3.3</ecNumber>
    </recommendedName>
</protein>
<dbReference type="NCBIfam" id="NF008277">
    <property type="entry name" value="PRK11055.1"/>
    <property type="match status" value="1"/>
</dbReference>
<name>A0ABV7VFV7_9PROT</name>
<dbReference type="Pfam" id="PF01263">
    <property type="entry name" value="Aldose_epim"/>
    <property type="match status" value="1"/>
</dbReference>
<dbReference type="InterPro" id="IPR014718">
    <property type="entry name" value="GH-type_carb-bd"/>
</dbReference>
<evidence type="ECO:0000256" key="2">
    <source>
        <dbReference type="ARBA" id="ARBA00006206"/>
    </source>
</evidence>
<evidence type="ECO:0000256" key="3">
    <source>
        <dbReference type="ARBA" id="ARBA00023235"/>
    </source>
</evidence>
<dbReference type="PANTHER" id="PTHR10091">
    <property type="entry name" value="ALDOSE-1-EPIMERASE"/>
    <property type="match status" value="1"/>
</dbReference>
<dbReference type="InterPro" id="IPR008183">
    <property type="entry name" value="Aldose_1/G6P_1-epimerase"/>
</dbReference>
<dbReference type="InterPro" id="IPR047215">
    <property type="entry name" value="Galactose_mutarotase-like"/>
</dbReference>
<proteinExistence type="inferred from homology"/>
<dbReference type="RefSeq" id="WP_379726520.1">
    <property type="nucleotide sequence ID" value="NZ_JBHRYJ010000002.1"/>
</dbReference>
<dbReference type="Gene3D" id="2.70.98.10">
    <property type="match status" value="1"/>
</dbReference>
<comment type="similarity">
    <text evidence="2 5">Belongs to the aldose epimerase family.</text>
</comment>
<keyword evidence="7" id="KW-1185">Reference proteome</keyword>
<dbReference type="PANTHER" id="PTHR10091:SF0">
    <property type="entry name" value="GALACTOSE MUTAROTASE"/>
    <property type="match status" value="1"/>
</dbReference>
<reference evidence="7" key="1">
    <citation type="journal article" date="2019" name="Int. J. Syst. Evol. Microbiol.">
        <title>The Global Catalogue of Microorganisms (GCM) 10K type strain sequencing project: providing services to taxonomists for standard genome sequencing and annotation.</title>
        <authorList>
            <consortium name="The Broad Institute Genomics Platform"/>
            <consortium name="The Broad Institute Genome Sequencing Center for Infectious Disease"/>
            <person name="Wu L."/>
            <person name="Ma J."/>
        </authorList>
    </citation>
    <scope>NUCLEOTIDE SEQUENCE [LARGE SCALE GENOMIC DNA]</scope>
    <source>
        <strain evidence="7">KCTC 42182</strain>
    </source>
</reference>
<keyword evidence="4 5" id="KW-0119">Carbohydrate metabolism</keyword>
<dbReference type="GO" id="GO:0016853">
    <property type="term" value="F:isomerase activity"/>
    <property type="evidence" value="ECO:0007669"/>
    <property type="project" value="UniProtKB-KW"/>
</dbReference>
<gene>
    <name evidence="6" type="ORF">ACFOOQ_11915</name>
</gene>
<accession>A0ABV7VFV7</accession>
<keyword evidence="3 5" id="KW-0413">Isomerase</keyword>
<dbReference type="PIRSF" id="PIRSF005096">
    <property type="entry name" value="GALM"/>
    <property type="match status" value="1"/>
</dbReference>
<evidence type="ECO:0000313" key="6">
    <source>
        <dbReference type="EMBL" id="MFC3676254.1"/>
    </source>
</evidence>
<evidence type="ECO:0000256" key="5">
    <source>
        <dbReference type="PIRNR" id="PIRNR005096"/>
    </source>
</evidence>
<evidence type="ECO:0000313" key="7">
    <source>
        <dbReference type="Proteomes" id="UP001595711"/>
    </source>
</evidence>
<evidence type="ECO:0000256" key="4">
    <source>
        <dbReference type="ARBA" id="ARBA00023277"/>
    </source>
</evidence>
<dbReference type="InterPro" id="IPR015443">
    <property type="entry name" value="Aldose_1-epimerase"/>
</dbReference>
<dbReference type="Proteomes" id="UP001595711">
    <property type="component" value="Unassembled WGS sequence"/>
</dbReference>
<sequence>MTTAGARSHQPDSEAVARIGLSGGGLEAEILSFGAAIRALHFAGQPVVLSLDGVDDYVAGRTYFGAVAGRFANRIAGGRFILDGTPYRLPCNEAGRTHLHGGLRGFSHRNWQVRSVGPASVTLAYDAADGEEGYPGAMAVSCTYAIAGEGMLNITLTATCDRPTIVNLATHSYFNLDGGGTIVDHRLEIPADRYLPVDGDKIPTGEQAAVAGTPFDFRSPRPIGDFPYDHAFVLPAAAEGDIRPVARLTGPRSGITLEVASTEPALQFYDGHMLDVGQYGSRAGLCLEPQRFPDAPNHADFPSAVLRPGDVYRQVTQYRFRRSG</sequence>
<dbReference type="EMBL" id="JBHRYJ010000002">
    <property type="protein sequence ID" value="MFC3676254.1"/>
    <property type="molecule type" value="Genomic_DNA"/>
</dbReference>
<comment type="pathway">
    <text evidence="1 5">Carbohydrate metabolism; hexose metabolism.</text>
</comment>
<dbReference type="InterPro" id="IPR011013">
    <property type="entry name" value="Gal_mutarotase_sf_dom"/>
</dbReference>
<dbReference type="EC" id="5.1.3.3" evidence="5"/>